<dbReference type="Proteomes" id="UP001064489">
    <property type="component" value="Chromosome 5"/>
</dbReference>
<keyword evidence="3" id="KW-1185">Reference proteome</keyword>
<dbReference type="AlphaFoldDB" id="A0AAD5IUM6"/>
<dbReference type="PANTHER" id="PTHR34053">
    <property type="entry name" value="PROTEIN ULTRAPETALA 1"/>
    <property type="match status" value="1"/>
</dbReference>
<proteinExistence type="predicted"/>
<dbReference type="InterPro" id="IPR020533">
    <property type="entry name" value="Developmental_reg_ULTRAPETALA"/>
</dbReference>
<reference evidence="2" key="1">
    <citation type="journal article" date="2022" name="Plant J.">
        <title>Strategies of tolerance reflected in two North American maple genomes.</title>
        <authorList>
            <person name="McEvoy S.L."/>
            <person name="Sezen U.U."/>
            <person name="Trouern-Trend A."/>
            <person name="McMahon S.M."/>
            <person name="Schaberg P.G."/>
            <person name="Yang J."/>
            <person name="Wegrzyn J.L."/>
            <person name="Swenson N.G."/>
        </authorList>
    </citation>
    <scope>NUCLEOTIDE SEQUENCE</scope>
    <source>
        <strain evidence="2">91603</strain>
    </source>
</reference>
<gene>
    <name evidence="2" type="ORF">LWI28_008487</name>
</gene>
<feature type="domain" description="ULTRAPETALA1/2 zinc finger" evidence="1">
    <location>
        <begin position="30"/>
        <end position="76"/>
    </location>
</feature>
<dbReference type="EMBL" id="JAJSOW010000102">
    <property type="protein sequence ID" value="KAI9176901.1"/>
    <property type="molecule type" value="Genomic_DNA"/>
</dbReference>
<evidence type="ECO:0000259" key="1">
    <source>
        <dbReference type="Pfam" id="PF23293"/>
    </source>
</evidence>
<organism evidence="2 3">
    <name type="scientific">Acer negundo</name>
    <name type="common">Box elder</name>
    <dbReference type="NCBI Taxonomy" id="4023"/>
    <lineage>
        <taxon>Eukaryota</taxon>
        <taxon>Viridiplantae</taxon>
        <taxon>Streptophyta</taxon>
        <taxon>Embryophyta</taxon>
        <taxon>Tracheophyta</taxon>
        <taxon>Spermatophyta</taxon>
        <taxon>Magnoliopsida</taxon>
        <taxon>eudicotyledons</taxon>
        <taxon>Gunneridae</taxon>
        <taxon>Pentapetalae</taxon>
        <taxon>rosids</taxon>
        <taxon>malvids</taxon>
        <taxon>Sapindales</taxon>
        <taxon>Sapindaceae</taxon>
        <taxon>Hippocastanoideae</taxon>
        <taxon>Acereae</taxon>
        <taxon>Acer</taxon>
    </lineage>
</organism>
<reference evidence="2" key="2">
    <citation type="submission" date="2023-02" db="EMBL/GenBank/DDBJ databases">
        <authorList>
            <person name="Swenson N.G."/>
            <person name="Wegrzyn J.L."/>
            <person name="Mcevoy S.L."/>
        </authorList>
    </citation>
    <scope>NUCLEOTIDE SEQUENCE</scope>
    <source>
        <strain evidence="2">91603</strain>
        <tissue evidence="2">Leaf</tissue>
    </source>
</reference>
<evidence type="ECO:0000313" key="2">
    <source>
        <dbReference type="EMBL" id="KAI9176901.1"/>
    </source>
</evidence>
<dbReference type="GO" id="GO:0005634">
    <property type="term" value="C:nucleus"/>
    <property type="evidence" value="ECO:0007669"/>
    <property type="project" value="TreeGrafter"/>
</dbReference>
<name>A0AAD5IUM6_ACENE</name>
<comment type="caution">
    <text evidence="2">The sequence shown here is derived from an EMBL/GenBank/DDBJ whole genome shotgun (WGS) entry which is preliminary data.</text>
</comment>
<protein>
    <recommendedName>
        <fullName evidence="1">ULTRAPETALA1/2 zinc finger domain-containing protein</fullName>
    </recommendedName>
</protein>
<accession>A0AAD5IUM6</accession>
<dbReference type="PANTHER" id="PTHR34053:SF1">
    <property type="entry name" value="PROTEIN ULTRAPETALA 1"/>
    <property type="match status" value="1"/>
</dbReference>
<evidence type="ECO:0000313" key="3">
    <source>
        <dbReference type="Proteomes" id="UP001064489"/>
    </source>
</evidence>
<dbReference type="Pfam" id="PF23293">
    <property type="entry name" value="zf_ULT1"/>
    <property type="match status" value="1"/>
</dbReference>
<dbReference type="InterPro" id="IPR057012">
    <property type="entry name" value="ULT1/2_Znf"/>
</dbReference>
<dbReference type="GO" id="GO:0005829">
    <property type="term" value="C:cytosol"/>
    <property type="evidence" value="ECO:0007669"/>
    <property type="project" value="TreeGrafter"/>
</dbReference>
<sequence length="81" mass="8973">MLTGGEVGVSTRELVQLIVLFLISARELVQEERASRRAYMGSTRYPTCKGCTSCVCFGCEICRFSNCSCQTCIDFTMNVKA</sequence>